<evidence type="ECO:0000313" key="5">
    <source>
        <dbReference type="Proteomes" id="UP000229681"/>
    </source>
</evidence>
<reference evidence="4 5" key="1">
    <citation type="submission" date="2017-11" db="EMBL/GenBank/DDBJ databases">
        <title>Evolution of Phototrophy in the Chloroflexi Phylum Driven by Horizontal Gene Transfer.</title>
        <authorList>
            <person name="Ward L.M."/>
            <person name="Hemp J."/>
            <person name="Shih P.M."/>
            <person name="Mcglynn S.E."/>
            <person name="Fischer W."/>
        </authorList>
    </citation>
    <scope>NUCLEOTIDE SEQUENCE [LARGE SCALE GENOMIC DNA]</scope>
    <source>
        <strain evidence="3">CP1_1M</strain>
        <strain evidence="2">JP3_13</strain>
    </source>
</reference>
<dbReference type="EMBL" id="PGTM01000061">
    <property type="protein sequence ID" value="PJF36346.1"/>
    <property type="molecule type" value="Genomic_DNA"/>
</dbReference>
<evidence type="ECO:0000313" key="2">
    <source>
        <dbReference type="EMBL" id="PJF36346.1"/>
    </source>
</evidence>
<evidence type="ECO:0000259" key="1">
    <source>
        <dbReference type="Pfam" id="PF02464"/>
    </source>
</evidence>
<dbReference type="EMBL" id="PGTL01000024">
    <property type="protein sequence ID" value="PJF42269.1"/>
    <property type="molecule type" value="Genomic_DNA"/>
</dbReference>
<dbReference type="Proteomes" id="UP000228947">
    <property type="component" value="Unassembled WGS sequence"/>
</dbReference>
<name>A0A2M8PXJ3_9CHLR</name>
<proteinExistence type="predicted"/>
<dbReference type="Gene3D" id="3.90.950.20">
    <property type="entry name" value="CinA-like"/>
    <property type="match status" value="1"/>
</dbReference>
<gene>
    <name evidence="2" type="ORF">CUN49_05940</name>
    <name evidence="3" type="ORF">CUN50_04740</name>
</gene>
<protein>
    <submittedName>
        <fullName evidence="3">Competence protein ComA</fullName>
    </submittedName>
</protein>
<feature type="domain" description="CinA C-terminal" evidence="1">
    <location>
        <begin position="5"/>
        <end position="158"/>
    </location>
</feature>
<dbReference type="InterPro" id="IPR036653">
    <property type="entry name" value="CinA-like_C"/>
</dbReference>
<accession>A0A2M8PXJ3</accession>
<dbReference type="NCBIfam" id="TIGR00199">
    <property type="entry name" value="PncC_domain"/>
    <property type="match status" value="1"/>
</dbReference>
<dbReference type="Proteomes" id="UP000229681">
    <property type="component" value="Unassembled WGS sequence"/>
</dbReference>
<dbReference type="AlphaFoldDB" id="A0A2M8PXJ3"/>
<evidence type="ECO:0000313" key="4">
    <source>
        <dbReference type="Proteomes" id="UP000228947"/>
    </source>
</evidence>
<dbReference type="SUPFAM" id="SSF142433">
    <property type="entry name" value="CinA-like"/>
    <property type="match status" value="1"/>
</dbReference>
<organism evidence="3 4">
    <name type="scientific">Candidatus Thermofonsia Clade 1 bacterium</name>
    <dbReference type="NCBI Taxonomy" id="2364210"/>
    <lineage>
        <taxon>Bacteria</taxon>
        <taxon>Bacillati</taxon>
        <taxon>Chloroflexota</taxon>
        <taxon>Candidatus Thermofontia</taxon>
        <taxon>Candidatus Thermofonsia Clade 1</taxon>
    </lineage>
</organism>
<evidence type="ECO:0000313" key="3">
    <source>
        <dbReference type="EMBL" id="PJF42269.1"/>
    </source>
</evidence>
<dbReference type="Pfam" id="PF02464">
    <property type="entry name" value="CinA"/>
    <property type="match status" value="1"/>
</dbReference>
<comment type="caution">
    <text evidence="3">The sequence shown here is derived from an EMBL/GenBank/DDBJ whole genome shotgun (WGS) entry which is preliminary data.</text>
</comment>
<accession>A0A2M8PFL9</accession>
<dbReference type="InterPro" id="IPR008136">
    <property type="entry name" value="CinA_C"/>
</dbReference>
<sequence length="161" mass="16885">MTTDEALEVVVGRLLAARQLTLSVAESCTGGLIMHRLTNVAGSSAYFSGGMVVYSYAAKVKFAGVRQSTLEQFGAVSAETAGEMARGVRAAYETDLSLAVTGIAGPGGGLPNKPVGLVYIALDSAQGTHVERHLWQSDREGNKARSAEAALALLHRYLTET</sequence>